<keyword evidence="2 10" id="KW-0444">Lipid biosynthesis</keyword>
<evidence type="ECO:0000313" key="13">
    <source>
        <dbReference type="Proteomes" id="UP001155220"/>
    </source>
</evidence>
<gene>
    <name evidence="10" type="primary">accA</name>
    <name evidence="12" type="ORF">MJ956_17195</name>
</gene>
<evidence type="ECO:0000256" key="3">
    <source>
        <dbReference type="ARBA" id="ARBA00022679"/>
    </source>
</evidence>
<dbReference type="GO" id="GO:0006633">
    <property type="term" value="P:fatty acid biosynthetic process"/>
    <property type="evidence" value="ECO:0007669"/>
    <property type="project" value="UniProtKB-KW"/>
</dbReference>
<dbReference type="Proteomes" id="UP001155220">
    <property type="component" value="Unassembled WGS sequence"/>
</dbReference>
<keyword evidence="3 10" id="KW-0808">Transferase</keyword>
<evidence type="ECO:0000256" key="5">
    <source>
        <dbReference type="ARBA" id="ARBA00022832"/>
    </source>
</evidence>
<keyword evidence="7 10" id="KW-0443">Lipid metabolism</keyword>
<comment type="subunit">
    <text evidence="10">Acetyl-CoA carboxylase is a heterohexamer composed of biotin carboxyl carrier protein (AccB), biotin carboxylase (AccC) and two subunits each of ACCase subunit alpha (AccA) and ACCase subunit beta (AccD).</text>
</comment>
<dbReference type="GO" id="GO:0005524">
    <property type="term" value="F:ATP binding"/>
    <property type="evidence" value="ECO:0007669"/>
    <property type="project" value="UniProtKB-KW"/>
</dbReference>
<comment type="similarity">
    <text evidence="10">Belongs to the AccA family.</text>
</comment>
<evidence type="ECO:0000256" key="2">
    <source>
        <dbReference type="ARBA" id="ARBA00022516"/>
    </source>
</evidence>
<evidence type="ECO:0000256" key="9">
    <source>
        <dbReference type="ARBA" id="ARBA00049152"/>
    </source>
</evidence>
<accession>A0A9X2HBY3</accession>
<comment type="function">
    <text evidence="10">Component of the acetyl coenzyme A carboxylase (ACC) complex. First, biotin carboxylase catalyzes the carboxylation of biotin on its carrier protein (BCCP) and then the CO(2) group is transferred by the carboxyltransferase to acetyl-CoA to form malonyl-CoA.</text>
</comment>
<dbReference type="GO" id="GO:2001295">
    <property type="term" value="P:malonyl-CoA biosynthetic process"/>
    <property type="evidence" value="ECO:0007669"/>
    <property type="project" value="UniProtKB-UniRule"/>
</dbReference>
<evidence type="ECO:0000256" key="1">
    <source>
        <dbReference type="ARBA" id="ARBA00004956"/>
    </source>
</evidence>
<dbReference type="GO" id="GO:0003989">
    <property type="term" value="F:acetyl-CoA carboxylase activity"/>
    <property type="evidence" value="ECO:0007669"/>
    <property type="project" value="InterPro"/>
</dbReference>
<evidence type="ECO:0000256" key="8">
    <source>
        <dbReference type="ARBA" id="ARBA00023160"/>
    </source>
</evidence>
<dbReference type="SUPFAM" id="SSF52096">
    <property type="entry name" value="ClpP/crotonase"/>
    <property type="match status" value="1"/>
</dbReference>
<name>A0A9X2HBY3_9HYPH</name>
<keyword evidence="6 10" id="KW-0067">ATP-binding</keyword>
<dbReference type="EC" id="2.1.3.15" evidence="10"/>
<dbReference type="PANTHER" id="PTHR42853">
    <property type="entry name" value="ACETYL-COENZYME A CARBOXYLASE CARBOXYL TRANSFERASE SUBUNIT ALPHA"/>
    <property type="match status" value="1"/>
</dbReference>
<dbReference type="HAMAP" id="MF_00823">
    <property type="entry name" value="AcetylCoA_CT_alpha"/>
    <property type="match status" value="1"/>
</dbReference>
<dbReference type="GO" id="GO:0016743">
    <property type="term" value="F:carboxyl- or carbamoyltransferase activity"/>
    <property type="evidence" value="ECO:0007669"/>
    <property type="project" value="UniProtKB-UniRule"/>
</dbReference>
<sequence>MHNYLDFEKPVADLEGQIIELKKIEGGEDAVDVTDEIQRLEKRSRDALADLYRKLTPWQKTQVARHPDRPHCLDYIKRLVTDFVPLAGDRFYAEDYAIISGFGRLDGQPIAVVGQEKGSDTQSRLKHNFGMARPEGYRKAVRVMELAERFGIPVLTLVDTAGAYPGIGAEERGQAEAIARSTEACLNLKVPMVSLVIGEGGSGGAIAIATANRVLMLEHAIYSVISPEAGASILWRDATRARDVAQAMKITAQDLKGFGVIDAIVEEPVGGIHRSPAEGIDKAADEVRGAFAELASLDGEALRRQRREKFLAIGRNL</sequence>
<evidence type="ECO:0000256" key="7">
    <source>
        <dbReference type="ARBA" id="ARBA00023098"/>
    </source>
</evidence>
<dbReference type="NCBIfam" id="NF041504">
    <property type="entry name" value="AccA_sub"/>
    <property type="match status" value="1"/>
</dbReference>
<dbReference type="Gene3D" id="3.90.226.10">
    <property type="entry name" value="2-enoyl-CoA Hydratase, Chain A, domain 1"/>
    <property type="match status" value="1"/>
</dbReference>
<keyword evidence="12" id="KW-0436">Ligase</keyword>
<comment type="pathway">
    <text evidence="1 10">Lipid metabolism; malonyl-CoA biosynthesis; malonyl-CoA from acetyl-CoA: step 1/1.</text>
</comment>
<comment type="catalytic activity">
    <reaction evidence="9 10">
        <text>N(6)-carboxybiotinyl-L-lysyl-[protein] + acetyl-CoA = N(6)-biotinyl-L-lysyl-[protein] + malonyl-CoA</text>
        <dbReference type="Rhea" id="RHEA:54728"/>
        <dbReference type="Rhea" id="RHEA-COMP:10505"/>
        <dbReference type="Rhea" id="RHEA-COMP:10506"/>
        <dbReference type="ChEBI" id="CHEBI:57288"/>
        <dbReference type="ChEBI" id="CHEBI:57384"/>
        <dbReference type="ChEBI" id="CHEBI:83144"/>
        <dbReference type="ChEBI" id="CHEBI:83145"/>
        <dbReference type="EC" id="2.1.3.15"/>
    </reaction>
</comment>
<dbReference type="PANTHER" id="PTHR42853:SF3">
    <property type="entry name" value="ACETYL-COENZYME A CARBOXYLASE CARBOXYL TRANSFERASE SUBUNIT ALPHA, CHLOROPLASTIC"/>
    <property type="match status" value="1"/>
</dbReference>
<keyword evidence="8 10" id="KW-0275">Fatty acid biosynthesis</keyword>
<dbReference type="Pfam" id="PF03255">
    <property type="entry name" value="ACCA"/>
    <property type="match status" value="1"/>
</dbReference>
<protein>
    <recommendedName>
        <fullName evidence="10">Acetyl-coenzyme A carboxylase carboxyl transferase subunit alpha</fullName>
        <shortName evidence="10">ACCase subunit alpha</shortName>
        <shortName evidence="10">Acetyl-CoA carboxylase carboxyltransferase subunit alpha</shortName>
        <ecNumber evidence="10">2.1.3.15</ecNumber>
    </recommendedName>
</protein>
<reference evidence="12" key="1">
    <citation type="submission" date="2022-03" db="EMBL/GenBank/DDBJ databases">
        <title>Aurantimonas Liuensis sp. Nov., isolated from the hadal seawater of the Mariana Trench.</title>
        <authorList>
            <person name="Liu R."/>
        </authorList>
    </citation>
    <scope>NUCLEOTIDE SEQUENCE</scope>
    <source>
        <strain evidence="12">LRZ36</strain>
    </source>
</reference>
<dbReference type="InterPro" id="IPR011763">
    <property type="entry name" value="COA_CT_C"/>
</dbReference>
<dbReference type="NCBIfam" id="TIGR00513">
    <property type="entry name" value="accA"/>
    <property type="match status" value="1"/>
</dbReference>
<evidence type="ECO:0000256" key="6">
    <source>
        <dbReference type="ARBA" id="ARBA00022840"/>
    </source>
</evidence>
<dbReference type="RefSeq" id="WP_253965666.1">
    <property type="nucleotide sequence ID" value="NZ_JALHBS010000109.1"/>
</dbReference>
<feature type="domain" description="CoA carboxyltransferase C-terminal" evidence="11">
    <location>
        <begin position="40"/>
        <end position="308"/>
    </location>
</feature>
<dbReference type="InterPro" id="IPR001095">
    <property type="entry name" value="Acetyl_CoA_COase_a_su"/>
</dbReference>
<keyword evidence="13" id="KW-1185">Reference proteome</keyword>
<comment type="caution">
    <text evidence="12">The sequence shown here is derived from an EMBL/GenBank/DDBJ whole genome shotgun (WGS) entry which is preliminary data.</text>
</comment>
<dbReference type="EMBL" id="JALHBS010000109">
    <property type="protein sequence ID" value="MCP3056868.1"/>
    <property type="molecule type" value="Genomic_DNA"/>
</dbReference>
<evidence type="ECO:0000259" key="11">
    <source>
        <dbReference type="PROSITE" id="PS50989"/>
    </source>
</evidence>
<proteinExistence type="inferred from homology"/>
<dbReference type="GO" id="GO:0009317">
    <property type="term" value="C:acetyl-CoA carboxylase complex"/>
    <property type="evidence" value="ECO:0007669"/>
    <property type="project" value="InterPro"/>
</dbReference>
<keyword evidence="5 10" id="KW-0276">Fatty acid metabolism</keyword>
<evidence type="ECO:0000256" key="10">
    <source>
        <dbReference type="HAMAP-Rule" id="MF_00823"/>
    </source>
</evidence>
<dbReference type="PROSITE" id="PS50989">
    <property type="entry name" value="COA_CT_CTER"/>
    <property type="match status" value="1"/>
</dbReference>
<dbReference type="AlphaFoldDB" id="A0A9X2HBY3"/>
<keyword evidence="4 10" id="KW-0547">Nucleotide-binding</keyword>
<organism evidence="12 13">
    <name type="scientific">Aurantimonas marianensis</name>
    <dbReference type="NCBI Taxonomy" id="2920428"/>
    <lineage>
        <taxon>Bacteria</taxon>
        <taxon>Pseudomonadati</taxon>
        <taxon>Pseudomonadota</taxon>
        <taxon>Alphaproteobacteria</taxon>
        <taxon>Hyphomicrobiales</taxon>
        <taxon>Aurantimonadaceae</taxon>
        <taxon>Aurantimonas</taxon>
    </lineage>
</organism>
<evidence type="ECO:0000256" key="4">
    <source>
        <dbReference type="ARBA" id="ARBA00022741"/>
    </source>
</evidence>
<comment type="subcellular location">
    <subcellularLocation>
        <location evidence="10">Cytoplasm</location>
    </subcellularLocation>
</comment>
<keyword evidence="10" id="KW-0963">Cytoplasm</keyword>
<dbReference type="InterPro" id="IPR029045">
    <property type="entry name" value="ClpP/crotonase-like_dom_sf"/>
</dbReference>
<evidence type="ECO:0000313" key="12">
    <source>
        <dbReference type="EMBL" id="MCP3056868.1"/>
    </source>
</evidence>
<dbReference type="NCBIfam" id="NF004344">
    <property type="entry name" value="PRK05724.1"/>
    <property type="match status" value="1"/>
</dbReference>
<dbReference type="PRINTS" id="PR01069">
    <property type="entry name" value="ACCCTRFRASEA"/>
</dbReference>